<protein>
    <submittedName>
        <fullName evidence="2">Uncharacterized protein</fullName>
    </submittedName>
</protein>
<feature type="compositionally biased region" description="Acidic residues" evidence="1">
    <location>
        <begin position="68"/>
        <end position="78"/>
    </location>
</feature>
<reference evidence="2" key="1">
    <citation type="submission" date="2020-08" db="EMBL/GenBank/DDBJ databases">
        <title>Chromosome-level assembly of Southern catfish (Silurus meridionalis) provides insights into visual adaptation to the nocturnal and benthic lifestyles.</title>
        <authorList>
            <person name="Zhang Y."/>
            <person name="Wang D."/>
            <person name="Peng Z."/>
        </authorList>
    </citation>
    <scope>NUCLEOTIDE SEQUENCE</scope>
    <source>
        <strain evidence="2">SWU-2019-XX</strain>
        <tissue evidence="2">Muscle</tissue>
    </source>
</reference>
<feature type="region of interest" description="Disordered" evidence="1">
    <location>
        <begin position="1"/>
        <end position="30"/>
    </location>
</feature>
<feature type="compositionally biased region" description="Polar residues" evidence="1">
    <location>
        <begin position="1"/>
        <end position="13"/>
    </location>
</feature>
<feature type="region of interest" description="Disordered" evidence="1">
    <location>
        <begin position="61"/>
        <end position="106"/>
    </location>
</feature>
<evidence type="ECO:0000313" key="2">
    <source>
        <dbReference type="EMBL" id="KAF7709866.1"/>
    </source>
</evidence>
<gene>
    <name evidence="2" type="ORF">HF521_016716</name>
</gene>
<name>A0A8T0BWK4_SILME</name>
<comment type="caution">
    <text evidence="2">The sequence shown here is derived from an EMBL/GenBank/DDBJ whole genome shotgun (WGS) entry which is preliminary data.</text>
</comment>
<dbReference type="AlphaFoldDB" id="A0A8T0BWK4"/>
<dbReference type="EMBL" id="JABFDY010000003">
    <property type="protein sequence ID" value="KAF7709866.1"/>
    <property type="molecule type" value="Genomic_DNA"/>
</dbReference>
<evidence type="ECO:0000313" key="3">
    <source>
        <dbReference type="Proteomes" id="UP000606274"/>
    </source>
</evidence>
<keyword evidence="3" id="KW-1185">Reference proteome</keyword>
<feature type="compositionally biased region" description="Basic and acidic residues" evidence="1">
    <location>
        <begin position="16"/>
        <end position="30"/>
    </location>
</feature>
<sequence>MQYNNRNRTQRAVNRNLEDSKQSKERNRSQERLIAQMQSEISVLKLKVRKLDQLLTKYIENKNTTQEQQEEQLEEEQLMEPLTPRNERTGAIQRLSRMDQLQLSDL</sequence>
<organism evidence="2 3">
    <name type="scientific">Silurus meridionalis</name>
    <name type="common">Southern catfish</name>
    <name type="synonym">Silurus soldatovi meridionalis</name>
    <dbReference type="NCBI Taxonomy" id="175797"/>
    <lineage>
        <taxon>Eukaryota</taxon>
        <taxon>Metazoa</taxon>
        <taxon>Chordata</taxon>
        <taxon>Craniata</taxon>
        <taxon>Vertebrata</taxon>
        <taxon>Euteleostomi</taxon>
        <taxon>Actinopterygii</taxon>
        <taxon>Neopterygii</taxon>
        <taxon>Teleostei</taxon>
        <taxon>Ostariophysi</taxon>
        <taxon>Siluriformes</taxon>
        <taxon>Siluridae</taxon>
        <taxon>Silurus</taxon>
    </lineage>
</organism>
<evidence type="ECO:0000256" key="1">
    <source>
        <dbReference type="SAM" id="MobiDB-lite"/>
    </source>
</evidence>
<accession>A0A8T0BWK4</accession>
<proteinExistence type="predicted"/>
<dbReference type="Proteomes" id="UP000606274">
    <property type="component" value="Unassembled WGS sequence"/>
</dbReference>